<feature type="non-terminal residue" evidence="7">
    <location>
        <position position="1"/>
    </location>
</feature>
<evidence type="ECO:0000313" key="7">
    <source>
        <dbReference type="EMBL" id="MCD7449881.1"/>
    </source>
</evidence>
<keyword evidence="8" id="KW-1185">Reference proteome</keyword>
<keyword evidence="5 6" id="KW-0472">Membrane</keyword>
<name>A0ABS8RSU5_DATST</name>
<proteinExistence type="inferred from homology"/>
<protein>
    <submittedName>
        <fullName evidence="7">Uncharacterized protein</fullName>
    </submittedName>
</protein>
<reference evidence="7 8" key="1">
    <citation type="journal article" date="2021" name="BMC Genomics">
        <title>Datura genome reveals duplications of psychoactive alkaloid biosynthetic genes and high mutation rate following tissue culture.</title>
        <authorList>
            <person name="Rajewski A."/>
            <person name="Carter-House D."/>
            <person name="Stajich J."/>
            <person name="Litt A."/>
        </authorList>
    </citation>
    <scope>NUCLEOTIDE SEQUENCE [LARGE SCALE GENOMIC DNA]</scope>
    <source>
        <strain evidence="7">AR-01</strain>
    </source>
</reference>
<evidence type="ECO:0000256" key="3">
    <source>
        <dbReference type="ARBA" id="ARBA00022692"/>
    </source>
</evidence>
<comment type="similarity">
    <text evidence="2">Belongs to the multi antimicrobial extrusion (MATE) (TC 2.A.66.1) family.</text>
</comment>
<evidence type="ECO:0000256" key="1">
    <source>
        <dbReference type="ARBA" id="ARBA00004141"/>
    </source>
</evidence>
<dbReference type="PANTHER" id="PTHR42893">
    <property type="entry name" value="PROTEIN DETOXIFICATION 44, CHLOROPLASTIC-RELATED"/>
    <property type="match status" value="1"/>
</dbReference>
<evidence type="ECO:0000256" key="6">
    <source>
        <dbReference type="SAM" id="Phobius"/>
    </source>
</evidence>
<feature type="transmembrane region" description="Helical" evidence="6">
    <location>
        <begin position="78"/>
        <end position="102"/>
    </location>
</feature>
<gene>
    <name evidence="7" type="ORF">HAX54_001925</name>
</gene>
<dbReference type="PANTHER" id="PTHR42893:SF4">
    <property type="entry name" value="PROTEIN DETOXIFICATION 42"/>
    <property type="match status" value="1"/>
</dbReference>
<organism evidence="7 8">
    <name type="scientific">Datura stramonium</name>
    <name type="common">Jimsonweed</name>
    <name type="synonym">Common thornapple</name>
    <dbReference type="NCBI Taxonomy" id="4076"/>
    <lineage>
        <taxon>Eukaryota</taxon>
        <taxon>Viridiplantae</taxon>
        <taxon>Streptophyta</taxon>
        <taxon>Embryophyta</taxon>
        <taxon>Tracheophyta</taxon>
        <taxon>Spermatophyta</taxon>
        <taxon>Magnoliopsida</taxon>
        <taxon>eudicotyledons</taxon>
        <taxon>Gunneridae</taxon>
        <taxon>Pentapetalae</taxon>
        <taxon>asterids</taxon>
        <taxon>lamiids</taxon>
        <taxon>Solanales</taxon>
        <taxon>Solanaceae</taxon>
        <taxon>Solanoideae</taxon>
        <taxon>Datureae</taxon>
        <taxon>Datura</taxon>
    </lineage>
</organism>
<accession>A0ABS8RSU5</accession>
<evidence type="ECO:0000313" key="8">
    <source>
        <dbReference type="Proteomes" id="UP000823775"/>
    </source>
</evidence>
<dbReference type="Proteomes" id="UP000823775">
    <property type="component" value="Unassembled WGS sequence"/>
</dbReference>
<dbReference type="EMBL" id="JACEIK010000108">
    <property type="protein sequence ID" value="MCD7449881.1"/>
    <property type="molecule type" value="Genomic_DNA"/>
</dbReference>
<evidence type="ECO:0000256" key="5">
    <source>
        <dbReference type="ARBA" id="ARBA00023136"/>
    </source>
</evidence>
<sequence>HFNVMAQIKRATHGMVDMNFILGVDSYDLDRVDSEVQSEGSHCRHKHEDGHEHHKGYHHDHVHDFAVSSVSIASEGAYYYYEVFNMLFAIVVLFSIVFLFILSSSYKFIGIWVALTIYMSLRASLAGLWRIGTGTGPWKFLKS</sequence>
<feature type="transmembrane region" description="Helical" evidence="6">
    <location>
        <begin position="109"/>
        <end position="131"/>
    </location>
</feature>
<dbReference type="InterPro" id="IPR044644">
    <property type="entry name" value="DinF-like"/>
</dbReference>
<comment type="caution">
    <text evidence="7">The sequence shown here is derived from an EMBL/GenBank/DDBJ whole genome shotgun (WGS) entry which is preliminary data.</text>
</comment>
<keyword evidence="4 6" id="KW-1133">Transmembrane helix</keyword>
<comment type="subcellular location">
    <subcellularLocation>
        <location evidence="1">Membrane</location>
        <topology evidence="1">Multi-pass membrane protein</topology>
    </subcellularLocation>
</comment>
<evidence type="ECO:0000256" key="4">
    <source>
        <dbReference type="ARBA" id="ARBA00022989"/>
    </source>
</evidence>
<keyword evidence="3 6" id="KW-0812">Transmembrane</keyword>
<evidence type="ECO:0000256" key="2">
    <source>
        <dbReference type="ARBA" id="ARBA00010199"/>
    </source>
</evidence>